<protein>
    <submittedName>
        <fullName evidence="3">Uncharacterized protein</fullName>
    </submittedName>
</protein>
<dbReference type="Proteomes" id="UP000467105">
    <property type="component" value="Chromosome"/>
</dbReference>
<feature type="chain" id="PRO_5039621002" evidence="2">
    <location>
        <begin position="27"/>
        <end position="134"/>
    </location>
</feature>
<sequence>MAATADSKALANVWACAAAVWACAAAADNTPVYCEAVDSIAAEAGPCQAPAVSPEVIDENDCTAVLSSADSPSQAAAAASIGPEPAPEYSNDEMTSGGDTKKLIPRTSFRQANLAHPPSTARRARPVMGRVFAR</sequence>
<keyword evidence="4" id="KW-1185">Reference proteome</keyword>
<name>A0A7I7YQ92_9MYCO</name>
<accession>A0A7I7YQ92</accession>
<dbReference type="EMBL" id="AP022614">
    <property type="protein sequence ID" value="BBZ43930.1"/>
    <property type="molecule type" value="Genomic_DNA"/>
</dbReference>
<gene>
    <name evidence="3" type="ORF">MPRM_12110</name>
</gene>
<feature type="region of interest" description="Disordered" evidence="1">
    <location>
        <begin position="67"/>
        <end position="134"/>
    </location>
</feature>
<feature type="signal peptide" evidence="2">
    <location>
        <begin position="1"/>
        <end position="26"/>
    </location>
</feature>
<dbReference type="AlphaFoldDB" id="A0A7I7YQ92"/>
<evidence type="ECO:0000313" key="3">
    <source>
        <dbReference type="EMBL" id="BBZ43930.1"/>
    </source>
</evidence>
<evidence type="ECO:0000313" key="4">
    <source>
        <dbReference type="Proteomes" id="UP000467105"/>
    </source>
</evidence>
<evidence type="ECO:0000256" key="1">
    <source>
        <dbReference type="SAM" id="MobiDB-lite"/>
    </source>
</evidence>
<organism evidence="3 4">
    <name type="scientific">Mycobacterium parmense</name>
    <dbReference type="NCBI Taxonomy" id="185642"/>
    <lineage>
        <taxon>Bacteria</taxon>
        <taxon>Bacillati</taxon>
        <taxon>Actinomycetota</taxon>
        <taxon>Actinomycetes</taxon>
        <taxon>Mycobacteriales</taxon>
        <taxon>Mycobacteriaceae</taxon>
        <taxon>Mycobacterium</taxon>
        <taxon>Mycobacterium simiae complex</taxon>
    </lineage>
</organism>
<reference evidence="3 4" key="1">
    <citation type="journal article" date="2019" name="Emerg. Microbes Infect.">
        <title>Comprehensive subspecies identification of 175 nontuberculous mycobacteria species based on 7547 genomic profiles.</title>
        <authorList>
            <person name="Matsumoto Y."/>
            <person name="Kinjo T."/>
            <person name="Motooka D."/>
            <person name="Nabeya D."/>
            <person name="Jung N."/>
            <person name="Uechi K."/>
            <person name="Horii T."/>
            <person name="Iida T."/>
            <person name="Fujita J."/>
            <person name="Nakamura S."/>
        </authorList>
    </citation>
    <scope>NUCLEOTIDE SEQUENCE [LARGE SCALE GENOMIC DNA]</scope>
    <source>
        <strain evidence="3 4">JCM 14742</strain>
    </source>
</reference>
<feature type="compositionally biased region" description="Low complexity" evidence="1">
    <location>
        <begin position="67"/>
        <end position="83"/>
    </location>
</feature>
<evidence type="ECO:0000256" key="2">
    <source>
        <dbReference type="SAM" id="SignalP"/>
    </source>
</evidence>
<proteinExistence type="predicted"/>
<keyword evidence="2" id="KW-0732">Signal</keyword>